<proteinExistence type="inferred from homology"/>
<dbReference type="GO" id="GO:0030150">
    <property type="term" value="P:protein import into mitochondrial matrix"/>
    <property type="evidence" value="ECO:0007669"/>
    <property type="project" value="TreeGrafter"/>
</dbReference>
<comment type="subcellular location">
    <subcellularLocation>
        <location evidence="1">Mitochondrion outer membrane</location>
        <topology evidence="1">Single-pass membrane protein</topology>
    </subcellularLocation>
</comment>
<dbReference type="GO" id="GO:0006886">
    <property type="term" value="P:intracellular protein transport"/>
    <property type="evidence" value="ECO:0007669"/>
    <property type="project" value="InterPro"/>
</dbReference>
<dbReference type="FunFam" id="1.20.960.10:FF:000002">
    <property type="entry name" value="Mitochondrial import receptor subunit TOM20"/>
    <property type="match status" value="1"/>
</dbReference>
<dbReference type="Proteomes" id="UP000698800">
    <property type="component" value="Unassembled WGS sequence"/>
</dbReference>
<keyword evidence="5 14" id="KW-1000">Mitochondrion outer membrane</keyword>
<evidence type="ECO:0000256" key="9">
    <source>
        <dbReference type="ARBA" id="ARBA00023136"/>
    </source>
</evidence>
<keyword evidence="3" id="KW-0813">Transport</keyword>
<evidence type="ECO:0000256" key="4">
    <source>
        <dbReference type="ARBA" id="ARBA00022692"/>
    </source>
</evidence>
<dbReference type="GO" id="GO:0008320">
    <property type="term" value="F:protein transmembrane transporter activity"/>
    <property type="evidence" value="ECO:0007669"/>
    <property type="project" value="TreeGrafter"/>
</dbReference>
<dbReference type="PANTHER" id="PTHR12430:SF0">
    <property type="entry name" value="TRANSLOCASE OF OUTER MITOCHONDRIAL MEMBRANE 20"/>
    <property type="match status" value="1"/>
</dbReference>
<evidence type="ECO:0000256" key="12">
    <source>
        <dbReference type="ARBA" id="ARBA00073975"/>
    </source>
</evidence>
<protein>
    <recommendedName>
        <fullName evidence="11">Mitochondrial import receptor subunit TOM20</fullName>
    </recommendedName>
    <alternativeName>
        <fullName evidence="10">Mitochondrial 20 kDa outer membrane protein</fullName>
    </alternativeName>
    <alternativeName>
        <fullName evidence="12">Mitochondrial import receptor subunit tom20</fullName>
    </alternativeName>
    <alternativeName>
        <fullName evidence="13">Translocase of outer membrane 20 kDa subunit</fullName>
    </alternativeName>
</protein>
<name>A0A9P8L3J8_9PEZI</name>
<evidence type="ECO:0000256" key="6">
    <source>
        <dbReference type="ARBA" id="ARBA00022927"/>
    </source>
</evidence>
<gene>
    <name evidence="15" type="ORF">FGG08_003570</name>
</gene>
<evidence type="ECO:0000256" key="1">
    <source>
        <dbReference type="ARBA" id="ARBA00004572"/>
    </source>
</evidence>
<accession>A0A9P8L3J8</accession>
<evidence type="ECO:0000256" key="5">
    <source>
        <dbReference type="ARBA" id="ARBA00022787"/>
    </source>
</evidence>
<evidence type="ECO:0000256" key="8">
    <source>
        <dbReference type="ARBA" id="ARBA00023128"/>
    </source>
</evidence>
<keyword evidence="8 14" id="KW-0496">Mitochondrion</keyword>
<dbReference type="AlphaFoldDB" id="A0A9P8L3J8"/>
<evidence type="ECO:0000256" key="3">
    <source>
        <dbReference type="ARBA" id="ARBA00022448"/>
    </source>
</evidence>
<dbReference type="InterPro" id="IPR002056">
    <property type="entry name" value="MAS20"/>
</dbReference>
<dbReference type="InterPro" id="IPR023392">
    <property type="entry name" value="Tom20_dom_sf"/>
</dbReference>
<dbReference type="Gene3D" id="1.20.960.10">
    <property type="entry name" value="Mitochondrial outer membrane translocase complex, subunit Tom20 domain"/>
    <property type="match status" value="1"/>
</dbReference>
<dbReference type="GO" id="GO:0005742">
    <property type="term" value="C:mitochondrial outer membrane translocase complex"/>
    <property type="evidence" value="ECO:0007669"/>
    <property type="project" value="UniProtKB-UniRule"/>
</dbReference>
<dbReference type="PANTHER" id="PTHR12430">
    <property type="entry name" value="MITOCHONDRIAL IMPORT RECEPTOR SUBUNIT TOM20"/>
    <property type="match status" value="1"/>
</dbReference>
<organism evidence="15 16">
    <name type="scientific">Glutinoglossum americanum</name>
    <dbReference type="NCBI Taxonomy" id="1670608"/>
    <lineage>
        <taxon>Eukaryota</taxon>
        <taxon>Fungi</taxon>
        <taxon>Dikarya</taxon>
        <taxon>Ascomycota</taxon>
        <taxon>Pezizomycotina</taxon>
        <taxon>Geoglossomycetes</taxon>
        <taxon>Geoglossales</taxon>
        <taxon>Geoglossaceae</taxon>
        <taxon>Glutinoglossum</taxon>
    </lineage>
</organism>
<dbReference type="EMBL" id="JAGHQL010000063">
    <property type="protein sequence ID" value="KAH0542021.1"/>
    <property type="molecule type" value="Genomic_DNA"/>
</dbReference>
<dbReference type="PRINTS" id="PR00351">
    <property type="entry name" value="OM20RECEPTOR"/>
</dbReference>
<evidence type="ECO:0000256" key="14">
    <source>
        <dbReference type="PIRNR" id="PIRNR037707"/>
    </source>
</evidence>
<dbReference type="PIRSF" id="PIRSF037707">
    <property type="entry name" value="MAS20_rcpt"/>
    <property type="match status" value="1"/>
</dbReference>
<evidence type="ECO:0000313" key="15">
    <source>
        <dbReference type="EMBL" id="KAH0542021.1"/>
    </source>
</evidence>
<sequence length="167" mass="18505">MHSYPLLTLNSLAYAVYFDHRRRNDPNFRKALRREHRRQAKVAKEEAEAQGIQQREAIKAAMAEAREEGFPTDAEEREAYFMNEVGKGEQLCQEGPELAVDAALCFYKALKVYPSPRDLISIYDKTVPKPSQQPVLDILAEMIASDPSIPVGLGGSPPSDSGAAGVE</sequence>
<dbReference type="GO" id="GO:0006605">
    <property type="term" value="P:protein targeting"/>
    <property type="evidence" value="ECO:0007669"/>
    <property type="project" value="InterPro"/>
</dbReference>
<dbReference type="GO" id="GO:0016031">
    <property type="term" value="P:tRNA import into mitochondrion"/>
    <property type="evidence" value="ECO:0007669"/>
    <property type="project" value="TreeGrafter"/>
</dbReference>
<keyword evidence="6" id="KW-0653">Protein transport</keyword>
<dbReference type="OrthoDB" id="2154253at2759"/>
<keyword evidence="7" id="KW-1133">Transmembrane helix</keyword>
<evidence type="ECO:0000256" key="2">
    <source>
        <dbReference type="ARBA" id="ARBA00005792"/>
    </source>
</evidence>
<evidence type="ECO:0000256" key="7">
    <source>
        <dbReference type="ARBA" id="ARBA00022989"/>
    </source>
</evidence>
<comment type="similarity">
    <text evidence="2 14">Belongs to the Tom20 family.</text>
</comment>
<keyword evidence="9 14" id="KW-0472">Membrane</keyword>
<keyword evidence="4" id="KW-0812">Transmembrane</keyword>
<evidence type="ECO:0000313" key="16">
    <source>
        <dbReference type="Proteomes" id="UP000698800"/>
    </source>
</evidence>
<dbReference type="GO" id="GO:0030943">
    <property type="term" value="F:mitochondrion targeting sequence binding"/>
    <property type="evidence" value="ECO:0007669"/>
    <property type="project" value="TreeGrafter"/>
</dbReference>
<dbReference type="SUPFAM" id="SSF47157">
    <property type="entry name" value="Mitochondrial import receptor subunit Tom20"/>
    <property type="match status" value="1"/>
</dbReference>
<evidence type="ECO:0000256" key="11">
    <source>
        <dbReference type="ARBA" id="ARBA00068548"/>
    </source>
</evidence>
<evidence type="ECO:0000256" key="13">
    <source>
        <dbReference type="ARBA" id="ARBA00080405"/>
    </source>
</evidence>
<reference evidence="15" key="1">
    <citation type="submission" date="2021-03" db="EMBL/GenBank/DDBJ databases">
        <title>Comparative genomics and phylogenomic investigation of the class Geoglossomycetes provide insights into ecological specialization and systematics.</title>
        <authorList>
            <person name="Melie T."/>
            <person name="Pirro S."/>
            <person name="Miller A.N."/>
            <person name="Quandt A."/>
        </authorList>
    </citation>
    <scope>NUCLEOTIDE SEQUENCE</scope>
    <source>
        <strain evidence="15">GBOQ0MN5Z8</strain>
    </source>
</reference>
<comment type="caution">
    <text evidence="15">The sequence shown here is derived from an EMBL/GenBank/DDBJ whole genome shotgun (WGS) entry which is preliminary data.</text>
</comment>
<evidence type="ECO:0000256" key="10">
    <source>
        <dbReference type="ARBA" id="ARBA00042705"/>
    </source>
</evidence>
<keyword evidence="16" id="KW-1185">Reference proteome</keyword>
<dbReference type="Pfam" id="PF02064">
    <property type="entry name" value="MAS20"/>
    <property type="match status" value="1"/>
</dbReference>